<evidence type="ECO:0000313" key="3">
    <source>
        <dbReference type="Proteomes" id="UP000624183"/>
    </source>
</evidence>
<proteinExistence type="predicted"/>
<sequence length="82" mass="8587">MILAVPRTGDQVAARFEQVSRLGRIGPGGGNVVHGQAQNLAFVPGGEKVAEQRRQFLEGAAAGRKRSRLSRTSCGRSAVADG</sequence>
<evidence type="ECO:0000256" key="1">
    <source>
        <dbReference type="SAM" id="MobiDB-lite"/>
    </source>
</evidence>
<name>A0ABQ3C419_9ACTN</name>
<reference evidence="3" key="1">
    <citation type="journal article" date="2019" name="Int. J. Syst. Evol. Microbiol.">
        <title>The Global Catalogue of Microorganisms (GCM) 10K type strain sequencing project: providing services to taxonomists for standard genome sequencing and annotation.</title>
        <authorList>
            <consortium name="The Broad Institute Genomics Platform"/>
            <consortium name="The Broad Institute Genome Sequencing Center for Infectious Disease"/>
            <person name="Wu L."/>
            <person name="Ma J."/>
        </authorList>
    </citation>
    <scope>NUCLEOTIDE SEQUENCE [LARGE SCALE GENOMIC DNA]</scope>
    <source>
        <strain evidence="3">JCM 4602</strain>
    </source>
</reference>
<feature type="region of interest" description="Disordered" evidence="1">
    <location>
        <begin position="60"/>
        <end position="82"/>
    </location>
</feature>
<dbReference type="EMBL" id="BMUW01000010">
    <property type="protein sequence ID" value="GGZ67321.1"/>
    <property type="molecule type" value="Genomic_DNA"/>
</dbReference>
<evidence type="ECO:0000313" key="2">
    <source>
        <dbReference type="EMBL" id="GGZ67321.1"/>
    </source>
</evidence>
<protein>
    <submittedName>
        <fullName evidence="2">Uncharacterized protein</fullName>
    </submittedName>
</protein>
<keyword evidence="3" id="KW-1185">Reference proteome</keyword>
<dbReference type="Proteomes" id="UP000624183">
    <property type="component" value="Unassembled WGS sequence"/>
</dbReference>
<gene>
    <name evidence="2" type="ORF">GCM10010328_48060</name>
</gene>
<accession>A0ABQ3C419</accession>
<organism evidence="2 3">
    <name type="scientific">Streptomyces rubiginosohelvolus</name>
    <dbReference type="NCBI Taxonomy" id="67362"/>
    <lineage>
        <taxon>Bacteria</taxon>
        <taxon>Bacillati</taxon>
        <taxon>Actinomycetota</taxon>
        <taxon>Actinomycetes</taxon>
        <taxon>Kitasatosporales</taxon>
        <taxon>Streptomycetaceae</taxon>
        <taxon>Streptomyces</taxon>
    </lineage>
</organism>
<comment type="caution">
    <text evidence="2">The sequence shown here is derived from an EMBL/GenBank/DDBJ whole genome shotgun (WGS) entry which is preliminary data.</text>
</comment>